<dbReference type="SUPFAM" id="SSF53335">
    <property type="entry name" value="S-adenosyl-L-methionine-dependent methyltransferases"/>
    <property type="match status" value="1"/>
</dbReference>
<dbReference type="AlphaFoldDB" id="A0A8T0ELP1"/>
<dbReference type="InterPro" id="IPR029063">
    <property type="entry name" value="SAM-dependent_MTases_sf"/>
</dbReference>
<evidence type="ECO:0000313" key="2">
    <source>
        <dbReference type="EMBL" id="KAF8773616.1"/>
    </source>
</evidence>
<comment type="caution">
    <text evidence="2">The sequence shown here is derived from an EMBL/GenBank/DDBJ whole genome shotgun (WGS) entry which is preliminary data.</text>
</comment>
<evidence type="ECO:0000256" key="1">
    <source>
        <dbReference type="SAM" id="MobiDB-lite"/>
    </source>
</evidence>
<sequence length="406" mass="46099">METSKSEPKKEEMEENKRKEPKKIQIEEEEQFVKLFDEVLQQNRGSLSDEAIADGVDIAIQNFRIAISGACTKEKYDKPKMLCGFFHRYTSLFATVTRSKFFIALQKSEELKYCFHRPTVKLVDIGSGPGSCLVGLFSALESCDETFNKEFGSLQYKSLEVTAVDYNEDWKNYFVDIVKKLMKGNFGNASKLFSKKHIKCDFAPFDLLNRSNSKLKNEFTKILNEADIILMKGFLSILENNDYRHKTVENIATAMKPGSLLVIIESPTYEVYFQKEGLRLVFTTRKFLSASSESFNLNETSADSLQHSTSQNTNLTSLDSNMTTSFSSNPEDQGFISQNLGSESLTSDTELQASDSESDHVWQNYNPDREPDIIDKIYLSVPEVKKYGKGFSSNGSNQQLFVLVKK</sequence>
<accession>A0A8T0ELP1</accession>
<feature type="region of interest" description="Disordered" evidence="1">
    <location>
        <begin position="302"/>
        <end position="367"/>
    </location>
</feature>
<reference evidence="2" key="2">
    <citation type="submission" date="2020-06" db="EMBL/GenBank/DDBJ databases">
        <authorList>
            <person name="Sheffer M."/>
        </authorList>
    </citation>
    <scope>NUCLEOTIDE SEQUENCE</scope>
</reference>
<name>A0A8T0ELP1_ARGBR</name>
<gene>
    <name evidence="2" type="ORF">HNY73_016260</name>
</gene>
<dbReference type="OrthoDB" id="10478296at2759"/>
<dbReference type="Proteomes" id="UP000807504">
    <property type="component" value="Unassembled WGS sequence"/>
</dbReference>
<feature type="compositionally biased region" description="Polar residues" evidence="1">
    <location>
        <begin position="302"/>
        <end position="366"/>
    </location>
</feature>
<dbReference type="Pfam" id="PF11312">
    <property type="entry name" value="Methyltransf_34"/>
    <property type="match status" value="1"/>
</dbReference>
<organism evidence="2 3">
    <name type="scientific">Argiope bruennichi</name>
    <name type="common">Wasp spider</name>
    <name type="synonym">Aranea bruennichi</name>
    <dbReference type="NCBI Taxonomy" id="94029"/>
    <lineage>
        <taxon>Eukaryota</taxon>
        <taxon>Metazoa</taxon>
        <taxon>Ecdysozoa</taxon>
        <taxon>Arthropoda</taxon>
        <taxon>Chelicerata</taxon>
        <taxon>Arachnida</taxon>
        <taxon>Araneae</taxon>
        <taxon>Araneomorphae</taxon>
        <taxon>Entelegynae</taxon>
        <taxon>Araneoidea</taxon>
        <taxon>Araneidae</taxon>
        <taxon>Argiope</taxon>
    </lineage>
</organism>
<dbReference type="Gene3D" id="3.40.50.150">
    <property type="entry name" value="Vaccinia Virus protein VP39"/>
    <property type="match status" value="1"/>
</dbReference>
<protein>
    <submittedName>
        <fullName evidence="2">Uncharacterized protein</fullName>
    </submittedName>
</protein>
<evidence type="ECO:0000313" key="3">
    <source>
        <dbReference type="Proteomes" id="UP000807504"/>
    </source>
</evidence>
<proteinExistence type="predicted"/>
<keyword evidence="3" id="KW-1185">Reference proteome</keyword>
<feature type="region of interest" description="Disordered" evidence="1">
    <location>
        <begin position="1"/>
        <end position="24"/>
    </location>
</feature>
<dbReference type="InterPro" id="IPR021463">
    <property type="entry name" value="Methyltransf_34"/>
</dbReference>
<dbReference type="EMBL" id="JABXBU010002227">
    <property type="protein sequence ID" value="KAF8773616.1"/>
    <property type="molecule type" value="Genomic_DNA"/>
</dbReference>
<reference evidence="2" key="1">
    <citation type="journal article" date="2020" name="bioRxiv">
        <title>Chromosome-level reference genome of the European wasp spider Argiope bruennichi: a resource for studies on range expansion and evolutionary adaptation.</title>
        <authorList>
            <person name="Sheffer M.M."/>
            <person name="Hoppe A."/>
            <person name="Krehenwinkel H."/>
            <person name="Uhl G."/>
            <person name="Kuss A.W."/>
            <person name="Jensen L."/>
            <person name="Jensen C."/>
            <person name="Gillespie R.G."/>
            <person name="Hoff K.J."/>
            <person name="Prost S."/>
        </authorList>
    </citation>
    <scope>NUCLEOTIDE SEQUENCE</scope>
</reference>